<keyword evidence="1" id="KW-0472">Membrane</keyword>
<evidence type="ECO:0000256" key="1">
    <source>
        <dbReference type="SAM" id="Phobius"/>
    </source>
</evidence>
<evidence type="ECO:0000313" key="3">
    <source>
        <dbReference type="Proteomes" id="UP000199506"/>
    </source>
</evidence>
<protein>
    <recommendedName>
        <fullName evidence="4">PGF-CTERM protein</fullName>
    </recommendedName>
</protein>
<feature type="non-terminal residue" evidence="2">
    <location>
        <position position="1"/>
    </location>
</feature>
<feature type="transmembrane region" description="Helical" evidence="1">
    <location>
        <begin position="15"/>
        <end position="34"/>
    </location>
</feature>
<gene>
    <name evidence="2" type="ORF">SAMN05216439_1881</name>
</gene>
<reference evidence="2 3" key="1">
    <citation type="submission" date="2016-10" db="EMBL/GenBank/DDBJ databases">
        <authorList>
            <person name="de Groot N.N."/>
        </authorList>
    </citation>
    <scope>NUCLEOTIDE SEQUENCE [LARGE SCALE GENOMIC DNA]</scope>
    <source>
        <strain evidence="2 3">DSM 11978</strain>
    </source>
</reference>
<sequence>TKEVNVHKVDTSRATGNPLLALLMVLLMISVTSVRKFKK</sequence>
<dbReference type="EMBL" id="FOAK01000009">
    <property type="protein sequence ID" value="SEL06991.1"/>
    <property type="molecule type" value="Genomic_DNA"/>
</dbReference>
<dbReference type="Proteomes" id="UP000199506">
    <property type="component" value="Unassembled WGS sequence"/>
</dbReference>
<organism evidence="2 3">
    <name type="scientific">Methanobrevibacter gottschalkii</name>
    <dbReference type="NCBI Taxonomy" id="190974"/>
    <lineage>
        <taxon>Archaea</taxon>
        <taxon>Methanobacteriati</taxon>
        <taxon>Methanobacteriota</taxon>
        <taxon>Methanomada group</taxon>
        <taxon>Methanobacteria</taxon>
        <taxon>Methanobacteriales</taxon>
        <taxon>Methanobacteriaceae</taxon>
        <taxon>Methanobrevibacter</taxon>
    </lineage>
</organism>
<evidence type="ECO:0000313" key="2">
    <source>
        <dbReference type="EMBL" id="SEL06991.1"/>
    </source>
</evidence>
<dbReference type="AlphaFoldDB" id="A0A1H7M792"/>
<accession>A0A1H7M792</accession>
<evidence type="ECO:0008006" key="4">
    <source>
        <dbReference type="Google" id="ProtNLM"/>
    </source>
</evidence>
<keyword evidence="1" id="KW-1133">Transmembrane helix</keyword>
<keyword evidence="1" id="KW-0812">Transmembrane</keyword>
<name>A0A1H7M792_9EURY</name>
<proteinExistence type="predicted"/>